<keyword evidence="7" id="KW-0378">Hydrolase</keyword>
<dbReference type="Pfam" id="PF01764">
    <property type="entry name" value="Lipase_3"/>
    <property type="match status" value="1"/>
</dbReference>
<accession>A0A7S3JQJ2</accession>
<evidence type="ECO:0000256" key="3">
    <source>
        <dbReference type="ARBA" id="ARBA00022475"/>
    </source>
</evidence>
<evidence type="ECO:0000256" key="1">
    <source>
        <dbReference type="ARBA" id="ARBA00001913"/>
    </source>
</evidence>
<evidence type="ECO:0000256" key="9">
    <source>
        <dbReference type="ARBA" id="ARBA00022963"/>
    </source>
</evidence>
<evidence type="ECO:0000256" key="5">
    <source>
        <dbReference type="ARBA" id="ARBA00022692"/>
    </source>
</evidence>
<sequence length="433" mass="47713">MLKIIKDGRVGLLGASTLVGIVFLEKERRRRELSSWIDVFRGDDALHSILGEQRYKLFSEIDRALSALTLSLESSIRPENLRYPLIVNAGLLGLMQRQNVEEIKKKKKLRDQDWKQGAERNLLLASAAYGAAMCTVLDMMPPPPQLVKDDCHSLEETDVSLSLAAMCQGAKKLCFVNCDTGVPLHFIVRDKQGQLCLVIRGTRSFDDAASDLAAMPVKANELGDAVYVHAGMRAAAKRVLDGPAGKFLLEAQETKIVITGHSLGAGLATLVALEIARRRPQICIECFAFAPPPVASNLQIIPNNCSVLAFIHGNDCVPSLSLHSVAHLLLQLARIDALPLDAHSRLRILATYDVDALKAALESTDQNLSLYFDAQQCSSDDLLQLYVVASTAFHLHKDGSFSNFNNKLVPSIQFHPRMVIDHFPNHYVSVFQQ</sequence>
<comment type="subcellular location">
    <subcellularLocation>
        <location evidence="2">Cell membrane</location>
        <topology evidence="2">Multi-pass membrane protein</topology>
    </subcellularLocation>
</comment>
<keyword evidence="10" id="KW-1133">Transmembrane helix</keyword>
<evidence type="ECO:0000256" key="4">
    <source>
        <dbReference type="ARBA" id="ARBA00022553"/>
    </source>
</evidence>
<organism evidence="16">
    <name type="scientific">Aureoumbra lagunensis</name>
    <dbReference type="NCBI Taxonomy" id="44058"/>
    <lineage>
        <taxon>Eukaryota</taxon>
        <taxon>Sar</taxon>
        <taxon>Stramenopiles</taxon>
        <taxon>Ochrophyta</taxon>
        <taxon>Pelagophyceae</taxon>
        <taxon>Pelagomonadales</taxon>
        <taxon>Aureoumbra</taxon>
    </lineage>
</organism>
<reference evidence="16" key="1">
    <citation type="submission" date="2021-01" db="EMBL/GenBank/DDBJ databases">
        <authorList>
            <person name="Corre E."/>
            <person name="Pelletier E."/>
            <person name="Niang G."/>
            <person name="Scheremetjew M."/>
            <person name="Finn R."/>
            <person name="Kale V."/>
            <person name="Holt S."/>
            <person name="Cochrane G."/>
            <person name="Meng A."/>
            <person name="Brown T."/>
            <person name="Cohen L."/>
        </authorList>
    </citation>
    <scope>NUCLEOTIDE SEQUENCE</scope>
    <source>
        <strain evidence="16">CCMP1510</strain>
    </source>
</reference>
<evidence type="ECO:0000256" key="6">
    <source>
        <dbReference type="ARBA" id="ARBA00022723"/>
    </source>
</evidence>
<evidence type="ECO:0000256" key="11">
    <source>
        <dbReference type="ARBA" id="ARBA00023098"/>
    </source>
</evidence>
<evidence type="ECO:0000256" key="12">
    <source>
        <dbReference type="ARBA" id="ARBA00023136"/>
    </source>
</evidence>
<keyword evidence="12" id="KW-0472">Membrane</keyword>
<dbReference type="CDD" id="cd00519">
    <property type="entry name" value="Lipase_3"/>
    <property type="match status" value="1"/>
</dbReference>
<evidence type="ECO:0000256" key="10">
    <source>
        <dbReference type="ARBA" id="ARBA00022989"/>
    </source>
</evidence>
<evidence type="ECO:0000256" key="13">
    <source>
        <dbReference type="ARBA" id="ARBA00024531"/>
    </source>
</evidence>
<dbReference type="GO" id="GO:0046872">
    <property type="term" value="F:metal ion binding"/>
    <property type="evidence" value="ECO:0007669"/>
    <property type="project" value="UniProtKB-KW"/>
</dbReference>
<keyword evidence="5" id="KW-0812">Transmembrane</keyword>
<keyword evidence="6" id="KW-0479">Metal-binding</keyword>
<keyword evidence="4" id="KW-0597">Phosphoprotein</keyword>
<comment type="cofactor">
    <cofactor evidence="1">
        <name>Ca(2+)</name>
        <dbReference type="ChEBI" id="CHEBI:29108"/>
    </cofactor>
</comment>
<keyword evidence="11" id="KW-0443">Lipid metabolism</keyword>
<evidence type="ECO:0000256" key="7">
    <source>
        <dbReference type="ARBA" id="ARBA00022801"/>
    </source>
</evidence>
<evidence type="ECO:0000256" key="14">
    <source>
        <dbReference type="ARBA" id="ARBA00026104"/>
    </source>
</evidence>
<dbReference type="InterPro" id="IPR029058">
    <property type="entry name" value="AB_hydrolase_fold"/>
</dbReference>
<keyword evidence="9" id="KW-0442">Lipid degradation</keyword>
<dbReference type="GO" id="GO:0016042">
    <property type="term" value="P:lipid catabolic process"/>
    <property type="evidence" value="ECO:0007669"/>
    <property type="project" value="UniProtKB-KW"/>
</dbReference>
<dbReference type="GO" id="GO:0016298">
    <property type="term" value="F:lipase activity"/>
    <property type="evidence" value="ECO:0007669"/>
    <property type="project" value="TreeGrafter"/>
</dbReference>
<dbReference type="EC" id="3.1.1.116" evidence="14"/>
<name>A0A7S3JQJ2_9STRA</name>
<keyword evidence="8" id="KW-0106">Calcium</keyword>
<dbReference type="InterPro" id="IPR052214">
    <property type="entry name" value="DAG_Lipase-Related"/>
</dbReference>
<dbReference type="InterPro" id="IPR002921">
    <property type="entry name" value="Fungal_lipase-type"/>
</dbReference>
<dbReference type="EMBL" id="HBIJ01001199">
    <property type="protein sequence ID" value="CAE0360161.1"/>
    <property type="molecule type" value="Transcribed_RNA"/>
</dbReference>
<evidence type="ECO:0000256" key="8">
    <source>
        <dbReference type="ARBA" id="ARBA00022837"/>
    </source>
</evidence>
<dbReference type="Gene3D" id="3.40.50.1820">
    <property type="entry name" value="alpha/beta hydrolase"/>
    <property type="match status" value="1"/>
</dbReference>
<evidence type="ECO:0000256" key="2">
    <source>
        <dbReference type="ARBA" id="ARBA00004651"/>
    </source>
</evidence>
<dbReference type="PANTHER" id="PTHR45792:SF8">
    <property type="entry name" value="DIACYLGLYCEROL LIPASE-ALPHA"/>
    <property type="match status" value="1"/>
</dbReference>
<protein>
    <recommendedName>
        <fullName evidence="14">sn-1-specific diacylglycerol lipase</fullName>
        <ecNumber evidence="14">3.1.1.116</ecNumber>
    </recommendedName>
</protein>
<evidence type="ECO:0000313" key="16">
    <source>
        <dbReference type="EMBL" id="CAE0360161.1"/>
    </source>
</evidence>
<gene>
    <name evidence="16" type="ORF">ALAG00032_LOCUS890</name>
</gene>
<proteinExistence type="predicted"/>
<dbReference type="AlphaFoldDB" id="A0A7S3JQJ2"/>
<evidence type="ECO:0000259" key="15">
    <source>
        <dbReference type="Pfam" id="PF01764"/>
    </source>
</evidence>
<comment type="catalytic activity">
    <reaction evidence="13">
        <text>a 1,2-diacyl-sn-glycerol + H2O = a 2-acylglycerol + a fatty acid + H(+)</text>
        <dbReference type="Rhea" id="RHEA:33275"/>
        <dbReference type="ChEBI" id="CHEBI:15377"/>
        <dbReference type="ChEBI" id="CHEBI:15378"/>
        <dbReference type="ChEBI" id="CHEBI:17389"/>
        <dbReference type="ChEBI" id="CHEBI:17815"/>
        <dbReference type="ChEBI" id="CHEBI:28868"/>
        <dbReference type="EC" id="3.1.1.116"/>
    </reaction>
    <physiologicalReaction direction="left-to-right" evidence="13">
        <dbReference type="Rhea" id="RHEA:33276"/>
    </physiologicalReaction>
</comment>
<keyword evidence="3" id="KW-1003">Cell membrane</keyword>
<feature type="domain" description="Fungal lipase-type" evidence="15">
    <location>
        <begin position="197"/>
        <end position="322"/>
    </location>
</feature>
<dbReference type="PANTHER" id="PTHR45792">
    <property type="entry name" value="DIACYLGLYCEROL LIPASE HOMOLOG-RELATED"/>
    <property type="match status" value="1"/>
</dbReference>
<dbReference type="SUPFAM" id="SSF53474">
    <property type="entry name" value="alpha/beta-Hydrolases"/>
    <property type="match status" value="1"/>
</dbReference>
<dbReference type="GO" id="GO:0005886">
    <property type="term" value="C:plasma membrane"/>
    <property type="evidence" value="ECO:0007669"/>
    <property type="project" value="UniProtKB-SubCell"/>
</dbReference>